<keyword evidence="2" id="KW-1185">Reference proteome</keyword>
<dbReference type="Proteomes" id="UP001497700">
    <property type="component" value="Unassembled WGS sequence"/>
</dbReference>
<gene>
    <name evidence="1" type="ORF">F4820DRAFT_402853</name>
</gene>
<accession>A0ACB9ZFW3</accession>
<dbReference type="EMBL" id="MU393423">
    <property type="protein sequence ID" value="KAI4870637.1"/>
    <property type="molecule type" value="Genomic_DNA"/>
</dbReference>
<evidence type="ECO:0000313" key="2">
    <source>
        <dbReference type="Proteomes" id="UP001497700"/>
    </source>
</evidence>
<protein>
    <submittedName>
        <fullName evidence="1">Uncharacterized protein</fullName>
    </submittedName>
</protein>
<proteinExistence type="predicted"/>
<name>A0ACB9ZFW3_9PEZI</name>
<sequence length="158" mass="17842">MSTTTAASEKPQEEKKGSGTYEAGCHCGYIKFSVTLSPPLPEYKVLNCNCSACAHLGYLLVYPKATEVVWHNNGRERCVNYRFNTKEKDQMFCPKCGASLGIDFRDCIKEHTYGISARTFYGIDLDELNYKKLDGKNVVKPAEDLSGHVWDEEKQELK</sequence>
<organism evidence="1 2">
    <name type="scientific">Hypoxylon rubiginosum</name>
    <dbReference type="NCBI Taxonomy" id="110542"/>
    <lineage>
        <taxon>Eukaryota</taxon>
        <taxon>Fungi</taxon>
        <taxon>Dikarya</taxon>
        <taxon>Ascomycota</taxon>
        <taxon>Pezizomycotina</taxon>
        <taxon>Sordariomycetes</taxon>
        <taxon>Xylariomycetidae</taxon>
        <taxon>Xylariales</taxon>
        <taxon>Hypoxylaceae</taxon>
        <taxon>Hypoxylon</taxon>
    </lineage>
</organism>
<comment type="caution">
    <text evidence="1">The sequence shown here is derived from an EMBL/GenBank/DDBJ whole genome shotgun (WGS) entry which is preliminary data.</text>
</comment>
<reference evidence="1 2" key="1">
    <citation type="journal article" date="2022" name="New Phytol.">
        <title>Ecological generalism drives hyperdiversity of secondary metabolite gene clusters in xylarialean endophytes.</title>
        <authorList>
            <person name="Franco M.E.E."/>
            <person name="Wisecaver J.H."/>
            <person name="Arnold A.E."/>
            <person name="Ju Y.M."/>
            <person name="Slot J.C."/>
            <person name="Ahrendt S."/>
            <person name="Moore L.P."/>
            <person name="Eastman K.E."/>
            <person name="Scott K."/>
            <person name="Konkel Z."/>
            <person name="Mondo S.J."/>
            <person name="Kuo A."/>
            <person name="Hayes R.D."/>
            <person name="Haridas S."/>
            <person name="Andreopoulos B."/>
            <person name="Riley R."/>
            <person name="LaButti K."/>
            <person name="Pangilinan J."/>
            <person name="Lipzen A."/>
            <person name="Amirebrahimi M."/>
            <person name="Yan J."/>
            <person name="Adam C."/>
            <person name="Keymanesh K."/>
            <person name="Ng V."/>
            <person name="Louie K."/>
            <person name="Northen T."/>
            <person name="Drula E."/>
            <person name="Henrissat B."/>
            <person name="Hsieh H.M."/>
            <person name="Youens-Clark K."/>
            <person name="Lutzoni F."/>
            <person name="Miadlikowska J."/>
            <person name="Eastwood D.C."/>
            <person name="Hamelin R.C."/>
            <person name="Grigoriev I.V."/>
            <person name="U'Ren J.M."/>
        </authorList>
    </citation>
    <scope>NUCLEOTIDE SEQUENCE [LARGE SCALE GENOMIC DNA]</scope>
    <source>
        <strain evidence="1 2">CBS 119005</strain>
    </source>
</reference>
<evidence type="ECO:0000313" key="1">
    <source>
        <dbReference type="EMBL" id="KAI4870637.1"/>
    </source>
</evidence>